<feature type="compositionally biased region" description="Polar residues" evidence="1">
    <location>
        <begin position="140"/>
        <end position="155"/>
    </location>
</feature>
<feature type="region of interest" description="Disordered" evidence="1">
    <location>
        <begin position="20"/>
        <end position="191"/>
    </location>
</feature>
<reference evidence="3" key="2">
    <citation type="submission" date="2020-10" db="UniProtKB">
        <authorList>
            <consortium name="WormBaseParasite"/>
        </authorList>
    </citation>
    <scope>IDENTIFICATION</scope>
</reference>
<evidence type="ECO:0000313" key="2">
    <source>
        <dbReference type="Proteomes" id="UP000492821"/>
    </source>
</evidence>
<dbReference type="AlphaFoldDB" id="A0A7E4V627"/>
<name>A0A7E4V627_PANRE</name>
<feature type="compositionally biased region" description="Acidic residues" evidence="1">
    <location>
        <begin position="248"/>
        <end position="258"/>
    </location>
</feature>
<protein>
    <submittedName>
        <fullName evidence="3">WW domain-binding protein</fullName>
    </submittedName>
</protein>
<evidence type="ECO:0000256" key="1">
    <source>
        <dbReference type="SAM" id="MobiDB-lite"/>
    </source>
</evidence>
<evidence type="ECO:0000313" key="3">
    <source>
        <dbReference type="WBParaSite" id="Pan_g16895.t1"/>
    </source>
</evidence>
<feature type="compositionally biased region" description="Basic and acidic residues" evidence="1">
    <location>
        <begin position="74"/>
        <end position="95"/>
    </location>
</feature>
<organism evidence="2 3">
    <name type="scientific">Panagrellus redivivus</name>
    <name type="common">Microworm</name>
    <dbReference type="NCBI Taxonomy" id="6233"/>
    <lineage>
        <taxon>Eukaryota</taxon>
        <taxon>Metazoa</taxon>
        <taxon>Ecdysozoa</taxon>
        <taxon>Nematoda</taxon>
        <taxon>Chromadorea</taxon>
        <taxon>Rhabditida</taxon>
        <taxon>Tylenchina</taxon>
        <taxon>Panagrolaimomorpha</taxon>
        <taxon>Panagrolaimoidea</taxon>
        <taxon>Panagrolaimidae</taxon>
        <taxon>Panagrellus</taxon>
    </lineage>
</organism>
<dbReference type="WBParaSite" id="Pan_g16895.t1">
    <property type="protein sequence ID" value="Pan_g16895.t1"/>
    <property type="gene ID" value="Pan_g16895"/>
</dbReference>
<keyword evidence="2" id="KW-1185">Reference proteome</keyword>
<proteinExistence type="predicted"/>
<accession>A0A7E4V627</accession>
<dbReference type="Proteomes" id="UP000492821">
    <property type="component" value="Unassembled WGS sequence"/>
</dbReference>
<feature type="compositionally biased region" description="Basic and acidic residues" evidence="1">
    <location>
        <begin position="162"/>
        <end position="179"/>
    </location>
</feature>
<reference evidence="2" key="1">
    <citation type="journal article" date="2013" name="Genetics">
        <title>The draft genome and transcriptome of Panagrellus redivivus are shaped by the harsh demands of a free-living lifestyle.</title>
        <authorList>
            <person name="Srinivasan J."/>
            <person name="Dillman A.R."/>
            <person name="Macchietto M.G."/>
            <person name="Heikkinen L."/>
            <person name="Lakso M."/>
            <person name="Fracchia K.M."/>
            <person name="Antoshechkin I."/>
            <person name="Mortazavi A."/>
            <person name="Wong G."/>
            <person name="Sternberg P.W."/>
        </authorList>
    </citation>
    <scope>NUCLEOTIDE SEQUENCE [LARGE SCALE GENOMIC DNA]</scope>
    <source>
        <strain evidence="2">MT8872</strain>
    </source>
</reference>
<feature type="compositionally biased region" description="Polar residues" evidence="1">
    <location>
        <begin position="23"/>
        <end position="38"/>
    </location>
</feature>
<feature type="compositionally biased region" description="Basic and acidic residues" evidence="1">
    <location>
        <begin position="121"/>
        <end position="132"/>
    </location>
</feature>
<feature type="region of interest" description="Disordered" evidence="1">
    <location>
        <begin position="217"/>
        <end position="271"/>
    </location>
</feature>
<sequence length="271" mass="30067">MLYPPSFQASDINLIIMNNINNDKGSQNDDTQQKSDNNVSERKKNATPTAPGVDNHRFAMPTALSAPQQFAESQHTENDEKKATDGEKRPTESPKKSHASPHSMNGIPDLGNDPKAPPGTEEPKKSTEEPKKPPMGQAMANFSSMLMSTMNQMNALQPFAVNEEKPTEEPKKPIEDQKKPSGLMPPPMDPWDYVRSFGINFGRHRVPYVAPPKPARIIAKPRRNVTKKPANEEPAESTDEPTTFSTEPDQEMVEDVTLEETKSPSKKPAKK</sequence>